<keyword evidence="4" id="KW-0012">Acyltransferase</keyword>
<dbReference type="GO" id="GO:0016747">
    <property type="term" value="F:acyltransferase activity, transferring groups other than amino-acyl groups"/>
    <property type="evidence" value="ECO:0007669"/>
    <property type="project" value="InterPro"/>
</dbReference>
<feature type="domain" description="SGNH" evidence="3">
    <location>
        <begin position="444"/>
        <end position="667"/>
    </location>
</feature>
<dbReference type="EC" id="2.3.1.-" evidence="4"/>
<feature type="transmembrane region" description="Helical" evidence="1">
    <location>
        <begin position="319"/>
        <end position="337"/>
    </location>
</feature>
<feature type="transmembrane region" description="Helical" evidence="1">
    <location>
        <begin position="376"/>
        <end position="397"/>
    </location>
</feature>
<dbReference type="Pfam" id="PF19040">
    <property type="entry name" value="SGNH"/>
    <property type="match status" value="1"/>
</dbReference>
<evidence type="ECO:0000313" key="4">
    <source>
        <dbReference type="EMBL" id="MEJ1249619.1"/>
    </source>
</evidence>
<dbReference type="Proteomes" id="UP001364472">
    <property type="component" value="Unassembled WGS sequence"/>
</dbReference>
<keyword evidence="4" id="KW-0808">Transferase</keyword>
<dbReference type="EMBL" id="JBBDHC010000009">
    <property type="protein sequence ID" value="MEJ1249619.1"/>
    <property type="molecule type" value="Genomic_DNA"/>
</dbReference>
<dbReference type="InterPro" id="IPR050879">
    <property type="entry name" value="Acyltransferase_3"/>
</dbReference>
<feature type="transmembrane region" description="Helical" evidence="1">
    <location>
        <begin position="285"/>
        <end position="307"/>
    </location>
</feature>
<feature type="transmembrane region" description="Helical" evidence="1">
    <location>
        <begin position="156"/>
        <end position="172"/>
    </location>
</feature>
<dbReference type="InterPro" id="IPR002656">
    <property type="entry name" value="Acyl_transf_3_dom"/>
</dbReference>
<feature type="transmembrane region" description="Helical" evidence="1">
    <location>
        <begin position="215"/>
        <end position="236"/>
    </location>
</feature>
<proteinExistence type="predicted"/>
<evidence type="ECO:0000313" key="5">
    <source>
        <dbReference type="Proteomes" id="UP001364472"/>
    </source>
</evidence>
<feature type="transmembrane region" description="Helical" evidence="1">
    <location>
        <begin position="192"/>
        <end position="209"/>
    </location>
</feature>
<dbReference type="PANTHER" id="PTHR23028:SF53">
    <property type="entry name" value="ACYL_TRANSF_3 DOMAIN-CONTAINING PROTEIN"/>
    <property type="match status" value="1"/>
</dbReference>
<feature type="transmembrane region" description="Helical" evidence="1">
    <location>
        <begin position="343"/>
        <end position="360"/>
    </location>
</feature>
<dbReference type="RefSeq" id="WP_337335335.1">
    <property type="nucleotide sequence ID" value="NZ_JBBDHC010000009.1"/>
</dbReference>
<keyword evidence="1" id="KW-0812">Transmembrane</keyword>
<dbReference type="Pfam" id="PF01757">
    <property type="entry name" value="Acyl_transf_3"/>
    <property type="match status" value="1"/>
</dbReference>
<evidence type="ECO:0000259" key="2">
    <source>
        <dbReference type="Pfam" id="PF01757"/>
    </source>
</evidence>
<keyword evidence="5" id="KW-1185">Reference proteome</keyword>
<evidence type="ECO:0000259" key="3">
    <source>
        <dbReference type="Pfam" id="PF19040"/>
    </source>
</evidence>
<gene>
    <name evidence="4" type="ORF">WB794_08035</name>
</gene>
<dbReference type="AlphaFoldDB" id="A0AAW9R7P7"/>
<feature type="transmembrane region" description="Helical" evidence="1">
    <location>
        <begin position="40"/>
        <end position="64"/>
    </location>
</feature>
<evidence type="ECO:0000256" key="1">
    <source>
        <dbReference type="SAM" id="Phobius"/>
    </source>
</evidence>
<reference evidence="4 5" key="1">
    <citation type="journal article" date="2016" name="Antonie Van Leeuwenhoek">
        <title>Denitratimonas tolerans gen. nov., sp. nov., a denitrifying bacterium isolated from a bioreactor for tannery wastewater treatment.</title>
        <authorList>
            <person name="Han S.I."/>
            <person name="Kim J.O."/>
            <person name="Lee Y.R."/>
            <person name="Ekpeghere K.I."/>
            <person name="Koh S.C."/>
            <person name="Whang K.S."/>
        </authorList>
    </citation>
    <scope>NUCLEOTIDE SEQUENCE [LARGE SCALE GENOMIC DNA]</scope>
    <source>
        <strain evidence="4 5">KACC 17565</strain>
    </source>
</reference>
<feature type="domain" description="Acyltransferase 3" evidence="2">
    <location>
        <begin position="18"/>
        <end position="355"/>
    </location>
</feature>
<accession>A0AAW9R7P7</accession>
<organism evidence="4 5">
    <name type="scientific">Denitratimonas tolerans</name>
    <dbReference type="NCBI Taxonomy" id="1338420"/>
    <lineage>
        <taxon>Bacteria</taxon>
        <taxon>Pseudomonadati</taxon>
        <taxon>Pseudomonadota</taxon>
        <taxon>Gammaproteobacteria</taxon>
        <taxon>Lysobacterales</taxon>
        <taxon>Lysobacteraceae</taxon>
        <taxon>Denitratimonas</taxon>
    </lineage>
</organism>
<feature type="transmembrane region" description="Helical" evidence="1">
    <location>
        <begin position="85"/>
        <end position="104"/>
    </location>
</feature>
<comment type="caution">
    <text evidence="4">The sequence shown here is derived from an EMBL/GenBank/DDBJ whole genome shotgun (WGS) entry which is preliminary data.</text>
</comment>
<dbReference type="GO" id="GO:0016020">
    <property type="term" value="C:membrane"/>
    <property type="evidence" value="ECO:0007669"/>
    <property type="project" value="TreeGrafter"/>
</dbReference>
<keyword evidence="1" id="KW-1133">Transmembrane helix</keyword>
<protein>
    <submittedName>
        <fullName evidence="4">Acyltransferase family protein</fullName>
        <ecNumber evidence="4">2.3.1.-</ecNumber>
    </submittedName>
</protein>
<dbReference type="InterPro" id="IPR043968">
    <property type="entry name" value="SGNH"/>
</dbReference>
<dbReference type="PANTHER" id="PTHR23028">
    <property type="entry name" value="ACETYLTRANSFERASE"/>
    <property type="match status" value="1"/>
</dbReference>
<dbReference type="GO" id="GO:0009103">
    <property type="term" value="P:lipopolysaccharide biosynthetic process"/>
    <property type="evidence" value="ECO:0007669"/>
    <property type="project" value="TreeGrafter"/>
</dbReference>
<name>A0AAW9R7P7_9GAMM</name>
<sequence>MSEPGGARSATASAFRTDIEGLRALAVLAVLGYHADVPGFAGGFVGVDVFFVISGFLITGILFSEIARTGAVNLANFFARRARRLLPASALVLVMTAIGGRLLLAPVDFPLVAGDIAAAALYAVNLRFAWQSTDYLAGDRDGSPVLHYWSLAVEEQFYLLWPLLLLALLVWLPRRSRAARPKHAPSLPALRVFLLATCAVSFAVALWLTERAQPWSFFSPWARAWEFAAGALVYACRDALLRLGARRAAALGWTGLAALALGVVHTEEAGFPGASAWLPVLGSAAMIAAGTRGAFPAGHIGGLLSLAPLRLVGRLSYSLYLWHWPVLVYAMHAFGPMYWGEKLAWTLASAVPAALAWRFVEKPIHEGRRGATRRPVVGFWVGAAASCSGLIAAAWLAGPVLFATPGVAAENGAPPALEAQLAAVRDDLPVVYRDGCHLSIQATESAACVYGHADADVSVALLGDSKAAQWFPALEAIAQARGWRLLSLTKSGCPAAEVTLWSSQLSRVYRECGQWRDGIFERLAREPPDLVLVASVFPGRVYDASRQEEVEGADARSLWLDGWSRSFERLHAAKLRVALLADTPTAPQDMARCVSAHPDAPERCDFPLPAPAIARIETDAARAAGLPVIDLGAHYCRGGRCQAVIDGLLVYRDKTHLTPAFVRRLVEPLGEGVDAALARP</sequence>
<feature type="transmembrane region" description="Helical" evidence="1">
    <location>
        <begin position="248"/>
        <end position="265"/>
    </location>
</feature>
<keyword evidence="1" id="KW-0472">Membrane</keyword>